<keyword evidence="10" id="KW-0966">Cell projection</keyword>
<dbReference type="PROSITE" id="PS50157">
    <property type="entry name" value="ZINC_FINGER_C2H2_2"/>
    <property type="match status" value="1"/>
</dbReference>
<evidence type="ECO:0000256" key="2">
    <source>
        <dbReference type="ARBA" id="ARBA00004120"/>
    </source>
</evidence>
<dbReference type="GO" id="GO:0008270">
    <property type="term" value="F:zinc ion binding"/>
    <property type="evidence" value="ECO:0007669"/>
    <property type="project" value="UniProtKB-KW"/>
</dbReference>
<feature type="coiled-coil region" evidence="11">
    <location>
        <begin position="105"/>
        <end position="139"/>
    </location>
</feature>
<dbReference type="GO" id="GO:0060271">
    <property type="term" value="P:cilium assembly"/>
    <property type="evidence" value="ECO:0007669"/>
    <property type="project" value="TreeGrafter"/>
</dbReference>
<evidence type="ECO:0000256" key="1">
    <source>
        <dbReference type="ARBA" id="ARBA00004114"/>
    </source>
</evidence>
<comment type="subcellular location">
    <subcellularLocation>
        <location evidence="2">Cytoplasm</location>
        <location evidence="2">Cytoskeleton</location>
        <location evidence="2">Cilium basal body</location>
    </subcellularLocation>
    <subcellularLocation>
        <location evidence="1">Cytoplasm</location>
        <location evidence="1">Cytoskeleton</location>
        <location evidence="1">Microtubule organizing center</location>
        <location evidence="1">Centrosome</location>
        <location evidence="1">Centriole</location>
    </subcellularLocation>
</comment>
<gene>
    <name evidence="13" type="ORF">MS3_04818</name>
</gene>
<evidence type="ECO:0000256" key="10">
    <source>
        <dbReference type="ARBA" id="ARBA00023273"/>
    </source>
</evidence>
<feature type="compositionally biased region" description="Low complexity" evidence="12">
    <location>
        <begin position="750"/>
        <end position="764"/>
    </location>
</feature>
<dbReference type="InterPro" id="IPR032714">
    <property type="entry name" value="DZIP1_N"/>
</dbReference>
<dbReference type="GO" id="GO:0005737">
    <property type="term" value="C:cytoplasm"/>
    <property type="evidence" value="ECO:0007669"/>
    <property type="project" value="TreeGrafter"/>
</dbReference>
<feature type="compositionally biased region" description="Polar residues" evidence="12">
    <location>
        <begin position="371"/>
        <end position="394"/>
    </location>
</feature>
<reference evidence="13" key="1">
    <citation type="journal article" date="2012" name="Nat. Genet.">
        <title>Whole-genome sequence of Schistosoma haematobium.</title>
        <authorList>
            <person name="Young N.D."/>
            <person name="Jex A.R."/>
            <person name="Li B."/>
            <person name="Liu S."/>
            <person name="Yang L."/>
            <person name="Xiong Z."/>
            <person name="Li Y."/>
            <person name="Cantacessi C."/>
            <person name="Hall R.S."/>
            <person name="Xu X."/>
            <person name="Chen F."/>
            <person name="Wu X."/>
            <person name="Zerlotini A."/>
            <person name="Oliveira G."/>
            <person name="Hofmann A."/>
            <person name="Zhang G."/>
            <person name="Fang X."/>
            <person name="Kang Y."/>
            <person name="Campbell B.E."/>
            <person name="Loukas A."/>
            <person name="Ranganathan S."/>
            <person name="Rollinson D."/>
            <person name="Rinaldi G."/>
            <person name="Brindley P.J."/>
            <person name="Yang H."/>
            <person name="Wang J."/>
            <person name="Wang J."/>
            <person name="Gasser R.B."/>
        </authorList>
    </citation>
    <scope>NUCLEOTIDE SEQUENCE [LARGE SCALE GENOMIC DNA]</scope>
</reference>
<evidence type="ECO:0000256" key="11">
    <source>
        <dbReference type="SAM" id="Coils"/>
    </source>
</evidence>
<evidence type="ECO:0000256" key="5">
    <source>
        <dbReference type="ARBA" id="ARBA00022723"/>
    </source>
</evidence>
<organism evidence="13">
    <name type="scientific">Schistosoma haematobium</name>
    <name type="common">Blood fluke</name>
    <dbReference type="NCBI Taxonomy" id="6185"/>
    <lineage>
        <taxon>Eukaryota</taxon>
        <taxon>Metazoa</taxon>
        <taxon>Spiralia</taxon>
        <taxon>Lophotrochozoa</taxon>
        <taxon>Platyhelminthes</taxon>
        <taxon>Trematoda</taxon>
        <taxon>Digenea</taxon>
        <taxon>Strigeidida</taxon>
        <taxon>Schistosomatoidea</taxon>
        <taxon>Schistosomatidae</taxon>
        <taxon>Schistosoma</taxon>
    </lineage>
</organism>
<evidence type="ECO:0000256" key="3">
    <source>
        <dbReference type="ARBA" id="ARBA00009131"/>
    </source>
</evidence>
<keyword evidence="5" id="KW-0479">Metal-binding</keyword>
<keyword evidence="6" id="KW-0863">Zinc-finger</keyword>
<dbReference type="Pfam" id="PF25977">
    <property type="entry name" value="DZIP1"/>
    <property type="match status" value="1"/>
</dbReference>
<evidence type="ECO:0000256" key="6">
    <source>
        <dbReference type="ARBA" id="ARBA00022771"/>
    </source>
</evidence>
<keyword evidence="4" id="KW-0963">Cytoplasm</keyword>
<name>A0A095C404_SCHHA</name>
<evidence type="ECO:0000256" key="9">
    <source>
        <dbReference type="ARBA" id="ARBA00023212"/>
    </source>
</evidence>
<dbReference type="GO" id="GO:0036064">
    <property type="term" value="C:ciliary basal body"/>
    <property type="evidence" value="ECO:0007669"/>
    <property type="project" value="TreeGrafter"/>
</dbReference>
<proteinExistence type="inferred from homology"/>
<dbReference type="PROSITE" id="PS00028">
    <property type="entry name" value="ZINC_FINGER_C2H2_1"/>
    <property type="match status" value="1"/>
</dbReference>
<sequence length="962" mass="108656">MFEPCYNTPGRIPSPQYTQHVPPILFRKRTEKIDWKRLASIDVNRITKDVDIESLQEILSSVTFCDITNEIDTRYVDNNLIKLFQLAQLLVEYLLYSQDYLTTTIDSLKEENNELHKNCDKLKHQLQEKTNRLTATRRECHRRRLLLMAQQQLMDSGPQSLHKCIYCPKAFVNASFLATHIHRRHPETETTDRNTPVYATQPCLITNNTPYPQVQQSQQIYQQSDDHYTTNNNNMRSSLEHDVRELLNQLKLNPPNLPNKHQSPTRSIGFDGEQNKNNADWHTQLMEEHRRDMELMRKRFEKELHNLQIQYHQTQEELSKLKSRPCELIHNSLQLCFIVPILLLLFSAISNLGELENDMSGPVFRPDRAKSANTTLRQSTKNYNVEQGETSSRHSLPIDDDKQSNTHVSIISGPTTRFLRPPYSLKPQFSDTINHDDKDESEAQQVSRAMGRVLTASGGTSPTPSLNASTNMLRYSRLLDQLRGDPETLRKLRHEVEQLLLEQLNEHGIKSDQRRLSTNQLNQKLTILHKERENLARKHRNFMEIRDALSQHVDRLAHAALRGSTISIPEARLRAENIHKMNSSYKPGLPPPASHSPGSLRRAGTLPLASQRVDITSNLGVSLPILSVNNEIRRSQSTMTGMINSPSKKGTGFSEAKPRLQRSSPQLQFVSEESNFGSKLAPTMFKQNPTNESQLQMTSQKYPTCLHNSNNDNNNYNNNNGTIQQKQITSNSPEIHFSHDQRVVTFGTKPNTTNTTSNLSVVPSSEDDEWDSETEDLNIVAAGINKSQQLTPGSSNKLTNPLKPITSYYKSNHSINNSSMQQKNNSPQGVKFTSYKNPNLKTDDEDIFSVSSINGGLAEDNSLSLAQELSPRHPVRVSRSLDPSVAAAHAEMAALGPRPTTRVGGVSRQPITAKHTSIGSPELSNTMVTSLWGTNSKAASPITNVISVARSDGAYDEFDSDD</sequence>
<dbReference type="PANTHER" id="PTHR21502">
    <property type="entry name" value="ZINC FINGER PROTEIN DZIP1"/>
    <property type="match status" value="1"/>
</dbReference>
<dbReference type="STRING" id="6185.A0A095C404"/>
<feature type="region of interest" description="Disordered" evidence="12">
    <location>
        <begin position="810"/>
        <end position="836"/>
    </location>
</feature>
<dbReference type="AlphaFoldDB" id="A0A095C404"/>
<evidence type="ECO:0000256" key="12">
    <source>
        <dbReference type="SAM" id="MobiDB-lite"/>
    </source>
</evidence>
<feature type="region of interest" description="Disordered" evidence="12">
    <location>
        <begin position="253"/>
        <end position="277"/>
    </location>
</feature>
<protein>
    <submittedName>
        <fullName evidence="13">Zinc finger protein Dzip1</fullName>
    </submittedName>
</protein>
<keyword evidence="8 11" id="KW-0175">Coiled coil</keyword>
<dbReference type="EMBL" id="KL250783">
    <property type="protein sequence ID" value="KGB36523.1"/>
    <property type="molecule type" value="Genomic_DNA"/>
</dbReference>
<dbReference type="InterPro" id="IPR013087">
    <property type="entry name" value="Znf_C2H2_type"/>
</dbReference>
<dbReference type="PANTHER" id="PTHR21502:SF3">
    <property type="entry name" value="CILIUM ASSEMBLY PROTEIN DZIP1L"/>
    <property type="match status" value="1"/>
</dbReference>
<comment type="similarity">
    <text evidence="3">Belongs to the DZIP C2H2-type zinc-finger protein family.</text>
</comment>
<keyword evidence="9" id="KW-0206">Cytoskeleton</keyword>
<dbReference type="GO" id="GO:0005814">
    <property type="term" value="C:centriole"/>
    <property type="evidence" value="ECO:0007669"/>
    <property type="project" value="UniProtKB-SubCell"/>
</dbReference>
<feature type="coiled-coil region" evidence="11">
    <location>
        <begin position="290"/>
        <end position="324"/>
    </location>
</feature>
<feature type="region of interest" description="Disordered" evidence="12">
    <location>
        <begin position="640"/>
        <end position="666"/>
    </location>
</feature>
<evidence type="ECO:0000256" key="4">
    <source>
        <dbReference type="ARBA" id="ARBA00022490"/>
    </source>
</evidence>
<feature type="compositionally biased region" description="Polar residues" evidence="12">
    <location>
        <begin position="810"/>
        <end position="828"/>
    </location>
</feature>
<dbReference type="InterPro" id="IPR058883">
    <property type="entry name" value="DZIP1_dom"/>
</dbReference>
<evidence type="ECO:0000313" key="13">
    <source>
        <dbReference type="EMBL" id="KGB36523.1"/>
    </source>
</evidence>
<feature type="region of interest" description="Disordered" evidence="12">
    <location>
        <begin position="369"/>
        <end position="407"/>
    </location>
</feature>
<evidence type="ECO:0000256" key="8">
    <source>
        <dbReference type="ARBA" id="ARBA00023054"/>
    </source>
</evidence>
<accession>A0A095C404</accession>
<keyword evidence="7" id="KW-0862">Zinc</keyword>
<evidence type="ECO:0000256" key="7">
    <source>
        <dbReference type="ARBA" id="ARBA00022833"/>
    </source>
</evidence>
<feature type="region of interest" description="Disordered" evidence="12">
    <location>
        <begin position="747"/>
        <end position="770"/>
    </location>
</feature>
<dbReference type="InterPro" id="IPR051241">
    <property type="entry name" value="DZIP_RILPL"/>
</dbReference>
<dbReference type="Pfam" id="PF13815">
    <property type="entry name" value="Dzip-like_N"/>
    <property type="match status" value="1"/>
</dbReference>